<reference evidence="1" key="4">
    <citation type="submission" date="2024-06" db="EMBL/GenBank/DDBJ databases">
        <authorList>
            <consortium name="Mycoplasma californicum genome sequencing consortium"/>
            <person name="Hata E."/>
            <person name="Tanaka K."/>
            <person name="Tamamura Y."/>
        </authorList>
    </citation>
    <scope>NUCLEOTIDE SEQUENCE</scope>
    <source>
        <strain evidence="1">HAZ160_1</strain>
    </source>
</reference>
<dbReference type="InterPro" id="IPR054784">
    <property type="entry name" value="HpyAIV-type_restriction_enz"/>
</dbReference>
<name>A0AAT9F7A9_9BACT</name>
<dbReference type="EMBL" id="AP013353">
    <property type="protein sequence ID" value="BAP00783.1"/>
    <property type="molecule type" value="Genomic_DNA"/>
</dbReference>
<reference evidence="1" key="2">
    <citation type="journal article" date="2014" name="Genome Announc.">
        <title>Complete Genome Sequence of Mycoplasma californicum Strain HAZ160_1 from Bovine Mastitic Milk in Japan.</title>
        <authorList>
            <person name="Hata E."/>
            <person name="Murakami K."/>
        </authorList>
    </citation>
    <scope>NUCLEOTIDE SEQUENCE</scope>
    <source>
        <strain evidence="1">HAZ160_1</strain>
    </source>
</reference>
<dbReference type="NCBIfam" id="NF045832">
    <property type="entry name" value="restrict_HpyAIV"/>
    <property type="match status" value="1"/>
</dbReference>
<protein>
    <submittedName>
        <fullName evidence="1">Uncharacterized protein</fullName>
    </submittedName>
</protein>
<dbReference type="KEGG" id="mcm:MCAL160_0019"/>
<gene>
    <name evidence="1" type="ORF">MCAL160_0019</name>
</gene>
<reference evidence="1" key="3">
    <citation type="journal article" date="2019" name="Vet. Microbiol.">
        <title>Mutations associated with change of susceptibility to lincosamides and/or macrolides in field and laboratory-derived Mycoplasma californicum strains in Japan, and development of a rapid detection method for these mutations.</title>
        <authorList>
            <person name="Hata E."/>
            <person name="Nagai K."/>
            <person name="Murakami K."/>
        </authorList>
    </citation>
    <scope>NUCLEOTIDE SEQUENCE</scope>
    <source>
        <strain evidence="1">HAZ160_1</strain>
    </source>
</reference>
<sequence length="315" mass="37506">MFYNQNERCLMEYTSFLIQLKQALTADNGPKLLLKLFEAPYRYNSDLHPFQIQTKMEQSFLRSQENKFYKFLIQCAENIVTNSFSNLNYEHINKNFKLSYLEKDNLPGDENQILSPEEIIKASRSVKFKANITWINKEKKELYIVNAKKYDTASQTEFLDFTFKINERSKALQNNYRDYKIHYILWFVNDFYTNNNSSLSEFARSISNDNFQFSIYYGSGFFSIFEAESQWKLIENHIQTFKNENWDKLLKIPNLNRDPETLEFMVHCSESAWNKISSDDENALKIRQIIFDNEAENSNYKIAMQRRNEAAVEEV</sequence>
<evidence type="ECO:0000313" key="1">
    <source>
        <dbReference type="EMBL" id="BAP00783.1"/>
    </source>
</evidence>
<organism evidence="1">
    <name type="scientific">Mycoplasmopsis californica HAZ160_1</name>
    <dbReference type="NCBI Taxonomy" id="1397850"/>
    <lineage>
        <taxon>Bacteria</taxon>
        <taxon>Bacillati</taxon>
        <taxon>Mycoplasmatota</taxon>
        <taxon>Mycoplasmoidales</taxon>
        <taxon>Metamycoplasmataceae</taxon>
        <taxon>Mycoplasmopsis</taxon>
    </lineage>
</organism>
<reference evidence="1" key="1">
    <citation type="journal article" date="2014" name="Appl. Environ. Microbiol.">
        <title>Molecular Epidemiology of Cases of Mycoplasma californicum Infection in Japan.</title>
        <authorList>
            <person name="Hata E."/>
            <person name="Suzuki K."/>
            <person name="Hanyu H."/>
            <person name="Itoh M."/>
            <person name="Higuchi H."/>
            <person name="Kobayashi H."/>
        </authorList>
    </citation>
    <scope>NUCLEOTIDE SEQUENCE</scope>
    <source>
        <strain evidence="1">HAZ160_1</strain>
    </source>
</reference>
<accession>A0AAT9F7A9</accession>
<proteinExistence type="predicted"/>
<dbReference type="AlphaFoldDB" id="A0AAT9F7A9"/>